<dbReference type="AlphaFoldDB" id="A0A7S0BC90"/>
<organism evidence="1">
    <name type="scientific">Rhodosorus marinus</name>
    <dbReference type="NCBI Taxonomy" id="101924"/>
    <lineage>
        <taxon>Eukaryota</taxon>
        <taxon>Rhodophyta</taxon>
        <taxon>Stylonematophyceae</taxon>
        <taxon>Stylonematales</taxon>
        <taxon>Stylonemataceae</taxon>
        <taxon>Rhodosorus</taxon>
    </lineage>
</organism>
<evidence type="ECO:0000313" key="1">
    <source>
        <dbReference type="EMBL" id="CAD8389510.1"/>
    </source>
</evidence>
<sequence>MSSLMKIQAPQPKAYDGKRDALLIRTFLNNLRTYFKLVRLPDDDEDYKITLAEGYLTGDASYCWSLLPDYQKPTTYDDFELLLKAQFCPADAAMRAKQQLARADTRCQVQIHFYGFHYGLVYDS</sequence>
<name>A0A7S0BC90_9RHOD</name>
<accession>A0A7S0BC90</accession>
<dbReference type="EMBL" id="HBEK01000260">
    <property type="protein sequence ID" value="CAD8389510.1"/>
    <property type="molecule type" value="Transcribed_RNA"/>
</dbReference>
<protein>
    <submittedName>
        <fullName evidence="1">Uncharacterized protein</fullName>
    </submittedName>
</protein>
<proteinExistence type="predicted"/>
<gene>
    <name evidence="1" type="ORF">RMAR0315_LOCUS152</name>
</gene>
<reference evidence="1" key="1">
    <citation type="submission" date="2021-01" db="EMBL/GenBank/DDBJ databases">
        <authorList>
            <person name="Corre E."/>
            <person name="Pelletier E."/>
            <person name="Niang G."/>
            <person name="Scheremetjew M."/>
            <person name="Finn R."/>
            <person name="Kale V."/>
            <person name="Holt S."/>
            <person name="Cochrane G."/>
            <person name="Meng A."/>
            <person name="Brown T."/>
            <person name="Cohen L."/>
        </authorList>
    </citation>
    <scope>NUCLEOTIDE SEQUENCE</scope>
    <source>
        <strain evidence="1">UTEX LB 2760</strain>
    </source>
</reference>